<evidence type="ECO:0000313" key="1">
    <source>
        <dbReference type="EMBL" id="BDL44228.1"/>
    </source>
</evidence>
<reference evidence="1" key="1">
    <citation type="submission" date="2022-06" db="EMBL/GenBank/DDBJ databases">
        <title>Akkermansia biwalacus sp. nov., an anaerobic mucin-degrading bacterium isolated from human intestine.</title>
        <authorList>
            <person name="Kobayashi Y."/>
            <person name="Inoue S."/>
            <person name="Kawahara T."/>
            <person name="Kohda N."/>
        </authorList>
    </citation>
    <scope>NUCLEOTIDE SEQUENCE</scope>
    <source>
        <strain evidence="1">WON2089</strain>
    </source>
</reference>
<protein>
    <submittedName>
        <fullName evidence="1">Uncharacterized protein</fullName>
    </submittedName>
</protein>
<organism evidence="1 2">
    <name type="scientific">Akkermansia biwaensis</name>
    <dbReference type="NCBI Taxonomy" id="2946555"/>
    <lineage>
        <taxon>Bacteria</taxon>
        <taxon>Pseudomonadati</taxon>
        <taxon>Verrucomicrobiota</taxon>
        <taxon>Verrucomicrobiia</taxon>
        <taxon>Verrucomicrobiales</taxon>
        <taxon>Akkermansiaceae</taxon>
        <taxon>Akkermansia</taxon>
    </lineage>
</organism>
<proteinExistence type="predicted"/>
<name>A0ABN6QM24_9BACT</name>
<gene>
    <name evidence="1" type="ORF">Abiwalacus_18020</name>
</gene>
<accession>A0ABN6QM24</accession>
<keyword evidence="2" id="KW-1185">Reference proteome</keyword>
<dbReference type="Proteomes" id="UP001062263">
    <property type="component" value="Chromosome"/>
</dbReference>
<dbReference type="EMBL" id="AP025943">
    <property type="protein sequence ID" value="BDL44228.1"/>
    <property type="molecule type" value="Genomic_DNA"/>
</dbReference>
<sequence>MEPDMANVDGEMEGFRKSRMAIVRYHVLLELCCRIVSLEWKEHPRLPDGKIKYRKMCDLIPQSILAQCPADFRQSYVEVFEGIEKNLSDNISWGGTPEGKEMFSRLEEARKRFSDQYDLEPLMRPLIDWLDGQETRREGESPQEYLKRLYQLKSDLESGKWVIPEGLPGEKPGPECMIPVVGQ</sequence>
<evidence type="ECO:0000313" key="2">
    <source>
        <dbReference type="Proteomes" id="UP001062263"/>
    </source>
</evidence>